<sequence>MLKLVLVSAAVAAAILSNQPCALPIADGVAQRYAGVRLP</sequence>
<keyword evidence="1" id="KW-0732">Signal</keyword>
<reference evidence="2 4" key="1">
    <citation type="submission" date="2018-01" db="EMBL/GenBank/DDBJ databases">
        <authorList>
            <person name="Gaut B.S."/>
            <person name="Morton B.R."/>
            <person name="Clegg M.T."/>
            <person name="Duvall M.R."/>
        </authorList>
    </citation>
    <scope>NUCLEOTIDE SEQUENCE [LARGE SCALE GENOMIC DNA]</scope>
    <source>
        <strain evidence="2">Cupriavidus taiwanensis LMG 19425</strain>
    </source>
</reference>
<accession>A0A375I9C4</accession>
<feature type="chain" id="PRO_5036070158" description="Lipoprotein" evidence="1">
    <location>
        <begin position="23"/>
        <end position="39"/>
    </location>
</feature>
<protein>
    <recommendedName>
        <fullName evidence="5">Lipoprotein</fullName>
    </recommendedName>
</protein>
<dbReference type="AlphaFoldDB" id="A0A375I9C4"/>
<name>A0A375I9C4_9BURK</name>
<dbReference type="EMBL" id="OOEF01000048">
    <property type="protein sequence ID" value="SPK70423.1"/>
    <property type="molecule type" value="Genomic_DNA"/>
</dbReference>
<evidence type="ECO:0008006" key="5">
    <source>
        <dbReference type="Google" id="ProtNLM"/>
    </source>
</evidence>
<feature type="signal peptide" evidence="1">
    <location>
        <begin position="1"/>
        <end position="22"/>
    </location>
</feature>
<organism evidence="2 4">
    <name type="scientific">Cupriavidus taiwanensis</name>
    <dbReference type="NCBI Taxonomy" id="164546"/>
    <lineage>
        <taxon>Bacteria</taxon>
        <taxon>Pseudomonadati</taxon>
        <taxon>Pseudomonadota</taxon>
        <taxon>Betaproteobacteria</taxon>
        <taxon>Burkholderiales</taxon>
        <taxon>Burkholderiaceae</taxon>
        <taxon>Cupriavidus</taxon>
    </lineage>
</organism>
<gene>
    <name evidence="2" type="ORF">CT19425_U350069</name>
    <name evidence="3" type="ORF">CT19425_U520004</name>
</gene>
<dbReference type="EMBL" id="OOEF01000029">
    <property type="protein sequence ID" value="SPK70099.1"/>
    <property type="molecule type" value="Genomic_DNA"/>
</dbReference>
<evidence type="ECO:0000313" key="4">
    <source>
        <dbReference type="Proteomes" id="UP000255505"/>
    </source>
</evidence>
<dbReference type="Proteomes" id="UP000255505">
    <property type="component" value="Unassembled WGS sequence"/>
</dbReference>
<evidence type="ECO:0000313" key="2">
    <source>
        <dbReference type="EMBL" id="SPK70099.1"/>
    </source>
</evidence>
<evidence type="ECO:0000256" key="1">
    <source>
        <dbReference type="SAM" id="SignalP"/>
    </source>
</evidence>
<evidence type="ECO:0000313" key="3">
    <source>
        <dbReference type="EMBL" id="SPK70423.1"/>
    </source>
</evidence>
<proteinExistence type="predicted"/>